<accession>A0AA38VR97</accession>
<evidence type="ECO:0000313" key="2">
    <source>
        <dbReference type="EMBL" id="KAJ9148231.1"/>
    </source>
</evidence>
<feature type="region of interest" description="Disordered" evidence="1">
    <location>
        <begin position="1"/>
        <end position="26"/>
    </location>
</feature>
<evidence type="ECO:0000256" key="1">
    <source>
        <dbReference type="SAM" id="MobiDB-lite"/>
    </source>
</evidence>
<dbReference type="Proteomes" id="UP001174694">
    <property type="component" value="Unassembled WGS sequence"/>
</dbReference>
<comment type="caution">
    <text evidence="2">The sequence shown here is derived from an EMBL/GenBank/DDBJ whole genome shotgun (WGS) entry which is preliminary data.</text>
</comment>
<dbReference type="AlphaFoldDB" id="A0AA38VR97"/>
<sequence length="427" mass="46268">MATREDKESAALSGETTPIAHLRPDIGDQPKRLVAGEVTITWPYSSVKKSIAFLLAEPDVRQRRVKGLVRVQLSGPSAKAVADCGIGGGDAITLSLDGVEWAQDDTPARPPGSRLEWQLKYSHKLVAEVKSGETGETKILKVDQPTDELTVPEPPAIDVPAIPETESQHEPGPDRTPATRATPRRAFDEVEPNEYESPAFIKRARTSYGALLDEDFDIFEDDGGRKGKGRKRPKYGRHSGMWRYTSASASPEPEVHEEPQETEQPTVIPAASSPGPRPEMMDEGCQTVELDLIPIPETQPIAASHSFAMPEAASPNKAREREYYSAPLANMGGIEAYSANQPSGVGIQTSPPQTAIPGPDLTATNPSLFSPFLPDGAGYGAPRFEAAVPGSASPTILNRCTSKRQKQWPLWMTRALAKNMMITQSPF</sequence>
<keyword evidence="3" id="KW-1185">Reference proteome</keyword>
<reference evidence="2" key="1">
    <citation type="submission" date="2022-07" db="EMBL/GenBank/DDBJ databases">
        <title>Fungi with potential for degradation of polypropylene.</title>
        <authorList>
            <person name="Gostincar C."/>
        </authorList>
    </citation>
    <scope>NUCLEOTIDE SEQUENCE</scope>
    <source>
        <strain evidence="2">EXF-13308</strain>
    </source>
</reference>
<gene>
    <name evidence="2" type="ORF">NKR23_g5155</name>
</gene>
<protein>
    <submittedName>
        <fullName evidence="2">Uncharacterized protein</fullName>
    </submittedName>
</protein>
<dbReference type="EMBL" id="JANBVO010000013">
    <property type="protein sequence ID" value="KAJ9148231.1"/>
    <property type="molecule type" value="Genomic_DNA"/>
</dbReference>
<evidence type="ECO:0000313" key="3">
    <source>
        <dbReference type="Proteomes" id="UP001174694"/>
    </source>
</evidence>
<feature type="compositionally biased region" description="Basic residues" evidence="1">
    <location>
        <begin position="226"/>
        <end position="237"/>
    </location>
</feature>
<organism evidence="2 3">
    <name type="scientific">Pleurostoma richardsiae</name>
    <dbReference type="NCBI Taxonomy" id="41990"/>
    <lineage>
        <taxon>Eukaryota</taxon>
        <taxon>Fungi</taxon>
        <taxon>Dikarya</taxon>
        <taxon>Ascomycota</taxon>
        <taxon>Pezizomycotina</taxon>
        <taxon>Sordariomycetes</taxon>
        <taxon>Sordariomycetidae</taxon>
        <taxon>Calosphaeriales</taxon>
        <taxon>Pleurostomataceae</taxon>
        <taxon>Pleurostoma</taxon>
    </lineage>
</organism>
<proteinExistence type="predicted"/>
<name>A0AA38VR97_9PEZI</name>
<feature type="region of interest" description="Disordered" evidence="1">
    <location>
        <begin position="222"/>
        <end position="281"/>
    </location>
</feature>
<feature type="region of interest" description="Disordered" evidence="1">
    <location>
        <begin position="163"/>
        <end position="183"/>
    </location>
</feature>